<dbReference type="SUPFAM" id="SSF52540">
    <property type="entry name" value="P-loop containing nucleoside triphosphate hydrolases"/>
    <property type="match status" value="1"/>
</dbReference>
<dbReference type="InterPro" id="IPR027417">
    <property type="entry name" value="P-loop_NTPase"/>
</dbReference>
<name>A0A937G2L2_9BACT</name>
<accession>A0A937G2L2</accession>
<gene>
    <name evidence="1" type="ORF">JMN32_23635</name>
</gene>
<dbReference type="Pfam" id="PF03567">
    <property type="entry name" value="Sulfotransfer_2"/>
    <property type="match status" value="1"/>
</dbReference>
<keyword evidence="2" id="KW-1185">Reference proteome</keyword>
<protein>
    <submittedName>
        <fullName evidence="1">Sulfotransferase family 2 domain-containing protein</fullName>
    </submittedName>
</protein>
<dbReference type="InterPro" id="IPR005331">
    <property type="entry name" value="Sulfotransferase"/>
</dbReference>
<dbReference type="RefSeq" id="WP_202858852.1">
    <property type="nucleotide sequence ID" value="NZ_JAEUGD010000066.1"/>
</dbReference>
<dbReference type="AlphaFoldDB" id="A0A937G2L2"/>
<evidence type="ECO:0000313" key="2">
    <source>
        <dbReference type="Proteomes" id="UP000614216"/>
    </source>
</evidence>
<organism evidence="1 2">
    <name type="scientific">Fulvivirga marina</name>
    <dbReference type="NCBI Taxonomy" id="2494733"/>
    <lineage>
        <taxon>Bacteria</taxon>
        <taxon>Pseudomonadati</taxon>
        <taxon>Bacteroidota</taxon>
        <taxon>Cytophagia</taxon>
        <taxon>Cytophagales</taxon>
        <taxon>Fulvivirgaceae</taxon>
        <taxon>Fulvivirga</taxon>
    </lineage>
</organism>
<evidence type="ECO:0000313" key="1">
    <source>
        <dbReference type="EMBL" id="MBL6449323.1"/>
    </source>
</evidence>
<dbReference type="GO" id="GO:0016020">
    <property type="term" value="C:membrane"/>
    <property type="evidence" value="ECO:0007669"/>
    <property type="project" value="InterPro"/>
</dbReference>
<sequence>MLISHSHKFIFFHVPKAAGISLSYALLPYIHYDLNLKGWSKKHMLWLFRKLEKKHKHEDLNYLEKQSLIWVLNTLSKRGTEKLNYIYTGGKAAIFNKLALSYLNKEYPRIYSRLMYHDTAQEVKHQLSSEVFSGYYKFAVVRHPHDWLVSMYFFLKQRKDIMLSKYFEKFHSFESFIHYLYEFRMSNQKLNLFGDVYFQTVSDFLYDEEGRCLVDKIVRFENLMEDVDEVCEQLDLDIRLPHRNKSKHDHFTQYYNEDLWNKAKHILKRDFELLEYESAYQDSLINQE</sequence>
<reference evidence="1" key="1">
    <citation type="submission" date="2021-01" db="EMBL/GenBank/DDBJ databases">
        <title>Fulvivirga kasyanovii gen. nov., sp nov., a novel member of the phylum Bacteroidetes isolated from seawater in a mussel farm.</title>
        <authorList>
            <person name="Zhao L.-H."/>
            <person name="Wang Z.-J."/>
        </authorList>
    </citation>
    <scope>NUCLEOTIDE SEQUENCE</scope>
    <source>
        <strain evidence="1">29W222</strain>
    </source>
</reference>
<dbReference type="Proteomes" id="UP000614216">
    <property type="component" value="Unassembled WGS sequence"/>
</dbReference>
<proteinExistence type="predicted"/>
<comment type="caution">
    <text evidence="1">The sequence shown here is derived from an EMBL/GenBank/DDBJ whole genome shotgun (WGS) entry which is preliminary data.</text>
</comment>
<dbReference type="GO" id="GO:0008146">
    <property type="term" value="F:sulfotransferase activity"/>
    <property type="evidence" value="ECO:0007669"/>
    <property type="project" value="InterPro"/>
</dbReference>
<dbReference type="EMBL" id="JAEUGD010000066">
    <property type="protein sequence ID" value="MBL6449323.1"/>
    <property type="molecule type" value="Genomic_DNA"/>
</dbReference>